<gene>
    <name evidence="9" type="ORF">S03H2_64952</name>
</gene>
<dbReference type="SUPFAM" id="SSF47323">
    <property type="entry name" value="Anticodon-binding domain of a subclass of class I aminoacyl-tRNA synthetases"/>
    <property type="match status" value="1"/>
</dbReference>
<feature type="non-terminal residue" evidence="9">
    <location>
        <position position="203"/>
    </location>
</feature>
<feature type="domain" description="Cysteinyl-tRNA synthetase class Ia DALR" evidence="8">
    <location>
        <begin position="167"/>
        <end position="200"/>
    </location>
</feature>
<sequence length="203" mass="22703">MDFVLWKASKPGEPMWESPWGPGRPGWHIECSAMSLKHLGNTLDIHGGGQDLIFPHHENEIAQSESFTGVKPFVRYWLHNGMVQLGRDKMSKSLGNLVTIKEILAKYSADAIRIFVLNSHYRSPLTYSDESLEAAKGGVERLVRVISRDDLTKGKGEALDAKPYHDRFIEAMDDDFNTPQAMASLFDLAREINQAADSGLGFQ</sequence>
<dbReference type="GO" id="GO:0006423">
    <property type="term" value="P:cysteinyl-tRNA aminoacylation"/>
    <property type="evidence" value="ECO:0007669"/>
    <property type="project" value="InterPro"/>
</dbReference>
<comment type="caution">
    <text evidence="9">The sequence shown here is derived from an EMBL/GenBank/DDBJ whole genome shotgun (WGS) entry which is preliminary data.</text>
</comment>
<keyword evidence="6" id="KW-0862">Zinc</keyword>
<dbReference type="InterPro" id="IPR024909">
    <property type="entry name" value="Cys-tRNA/MSH_ligase"/>
</dbReference>
<evidence type="ECO:0000256" key="6">
    <source>
        <dbReference type="ARBA" id="ARBA00022833"/>
    </source>
</evidence>
<evidence type="ECO:0000256" key="2">
    <source>
        <dbReference type="ARBA" id="ARBA00004496"/>
    </source>
</evidence>
<proteinExistence type="predicted"/>
<dbReference type="GO" id="GO:0004817">
    <property type="term" value="F:cysteine-tRNA ligase activity"/>
    <property type="evidence" value="ECO:0007669"/>
    <property type="project" value="InterPro"/>
</dbReference>
<keyword evidence="4" id="KW-0479">Metal-binding</keyword>
<evidence type="ECO:0000259" key="8">
    <source>
        <dbReference type="SMART" id="SM00840"/>
    </source>
</evidence>
<dbReference type="InterPro" id="IPR009080">
    <property type="entry name" value="tRNAsynth_Ia_anticodon-bd"/>
</dbReference>
<name>X1IK36_9ZZZZ</name>
<evidence type="ECO:0000256" key="4">
    <source>
        <dbReference type="ARBA" id="ARBA00022723"/>
    </source>
</evidence>
<evidence type="ECO:0000313" key="9">
    <source>
        <dbReference type="EMBL" id="GAH82786.1"/>
    </source>
</evidence>
<dbReference type="PANTHER" id="PTHR10890">
    <property type="entry name" value="CYSTEINYL-TRNA SYNTHETASE"/>
    <property type="match status" value="1"/>
</dbReference>
<dbReference type="Gene3D" id="3.40.50.620">
    <property type="entry name" value="HUPs"/>
    <property type="match status" value="1"/>
</dbReference>
<dbReference type="SMART" id="SM00840">
    <property type="entry name" value="DALR_2"/>
    <property type="match status" value="1"/>
</dbReference>
<evidence type="ECO:0000256" key="5">
    <source>
        <dbReference type="ARBA" id="ARBA00022741"/>
    </source>
</evidence>
<dbReference type="EMBL" id="BARU01042247">
    <property type="protein sequence ID" value="GAH82786.1"/>
    <property type="molecule type" value="Genomic_DNA"/>
</dbReference>
<dbReference type="SUPFAM" id="SSF52374">
    <property type="entry name" value="Nucleotidylyl transferase"/>
    <property type="match status" value="1"/>
</dbReference>
<protein>
    <recommendedName>
        <fullName evidence="8">Cysteinyl-tRNA synthetase class Ia DALR domain-containing protein</fullName>
    </recommendedName>
</protein>
<comment type="subcellular location">
    <subcellularLocation>
        <location evidence="2">Cytoplasm</location>
    </subcellularLocation>
</comment>
<dbReference type="PANTHER" id="PTHR10890:SF3">
    <property type="entry name" value="CYSTEINE--TRNA LIGASE, CYTOPLASMIC"/>
    <property type="match status" value="1"/>
</dbReference>
<organism evidence="9">
    <name type="scientific">marine sediment metagenome</name>
    <dbReference type="NCBI Taxonomy" id="412755"/>
    <lineage>
        <taxon>unclassified sequences</taxon>
        <taxon>metagenomes</taxon>
        <taxon>ecological metagenomes</taxon>
    </lineage>
</organism>
<evidence type="ECO:0000256" key="3">
    <source>
        <dbReference type="ARBA" id="ARBA00022598"/>
    </source>
</evidence>
<keyword evidence="5" id="KW-0547">Nucleotide-binding</keyword>
<accession>X1IK36</accession>
<dbReference type="InterPro" id="IPR032678">
    <property type="entry name" value="tRNA-synt_1_cat_dom"/>
</dbReference>
<evidence type="ECO:0000256" key="7">
    <source>
        <dbReference type="ARBA" id="ARBA00022840"/>
    </source>
</evidence>
<reference evidence="9" key="1">
    <citation type="journal article" date="2014" name="Front. Microbiol.">
        <title>High frequency of phylogenetically diverse reductive dehalogenase-homologous genes in deep subseafloor sedimentary metagenomes.</title>
        <authorList>
            <person name="Kawai M."/>
            <person name="Futagami T."/>
            <person name="Toyoda A."/>
            <person name="Takaki Y."/>
            <person name="Nishi S."/>
            <person name="Hori S."/>
            <person name="Arai W."/>
            <person name="Tsubouchi T."/>
            <person name="Morono Y."/>
            <person name="Uchiyama I."/>
            <person name="Ito T."/>
            <person name="Fujiyama A."/>
            <person name="Inagaki F."/>
            <person name="Takami H."/>
        </authorList>
    </citation>
    <scope>NUCLEOTIDE SEQUENCE</scope>
    <source>
        <strain evidence="9">Expedition CK06-06</strain>
    </source>
</reference>
<dbReference type="GO" id="GO:0046872">
    <property type="term" value="F:metal ion binding"/>
    <property type="evidence" value="ECO:0007669"/>
    <property type="project" value="UniProtKB-KW"/>
</dbReference>
<dbReference type="PRINTS" id="PR00983">
    <property type="entry name" value="TRNASYNTHCYS"/>
</dbReference>
<dbReference type="InterPro" id="IPR014729">
    <property type="entry name" value="Rossmann-like_a/b/a_fold"/>
</dbReference>
<dbReference type="InterPro" id="IPR015273">
    <property type="entry name" value="Cys-tRNA-synt_Ia_DALR"/>
</dbReference>
<keyword evidence="3" id="KW-0436">Ligase</keyword>
<comment type="cofactor">
    <cofactor evidence="1">
        <name>Zn(2+)</name>
        <dbReference type="ChEBI" id="CHEBI:29105"/>
    </cofactor>
</comment>
<dbReference type="GO" id="GO:0005524">
    <property type="term" value="F:ATP binding"/>
    <property type="evidence" value="ECO:0007669"/>
    <property type="project" value="UniProtKB-KW"/>
</dbReference>
<evidence type="ECO:0000256" key="1">
    <source>
        <dbReference type="ARBA" id="ARBA00001947"/>
    </source>
</evidence>
<dbReference type="GO" id="GO:0005829">
    <property type="term" value="C:cytosol"/>
    <property type="evidence" value="ECO:0007669"/>
    <property type="project" value="TreeGrafter"/>
</dbReference>
<dbReference type="AlphaFoldDB" id="X1IK36"/>
<keyword evidence="7" id="KW-0067">ATP-binding</keyword>
<dbReference type="Pfam" id="PF01406">
    <property type="entry name" value="tRNA-synt_1e"/>
    <property type="match status" value="1"/>
</dbReference>
<dbReference type="Gene3D" id="1.20.120.640">
    <property type="entry name" value="Anticodon-binding domain of a subclass of class I aminoacyl-tRNA synthetases"/>
    <property type="match status" value="1"/>
</dbReference>
<dbReference type="Pfam" id="PF09190">
    <property type="entry name" value="DALR_2"/>
    <property type="match status" value="1"/>
</dbReference>